<dbReference type="InterPro" id="IPR037185">
    <property type="entry name" value="EmrE-like"/>
</dbReference>
<feature type="transmembrane region" description="Helical" evidence="7">
    <location>
        <begin position="36"/>
        <end position="57"/>
    </location>
</feature>
<reference evidence="8" key="1">
    <citation type="submission" date="2020-11" db="EMBL/GenBank/DDBJ databases">
        <title>Chlorella ohadii genome sequencing and assembly.</title>
        <authorList>
            <person name="Murik O."/>
            <person name="Treves H."/>
            <person name="Kedem I."/>
            <person name="Shotland Y."/>
            <person name="Kaplan A."/>
        </authorList>
    </citation>
    <scope>NUCLEOTIDE SEQUENCE</scope>
    <source>
        <strain evidence="8">1</strain>
    </source>
</reference>
<feature type="transmembrane region" description="Helical" evidence="7">
    <location>
        <begin position="95"/>
        <end position="115"/>
    </location>
</feature>
<feature type="transmembrane region" description="Helical" evidence="7">
    <location>
        <begin position="64"/>
        <end position="83"/>
    </location>
</feature>
<evidence type="ECO:0000256" key="1">
    <source>
        <dbReference type="ARBA" id="ARBA00004141"/>
    </source>
</evidence>
<dbReference type="SUPFAM" id="SSF103481">
    <property type="entry name" value="Multidrug resistance efflux transporter EmrE"/>
    <property type="match status" value="1"/>
</dbReference>
<organism evidence="8 9">
    <name type="scientific">Chlorella ohadii</name>
    <dbReference type="NCBI Taxonomy" id="2649997"/>
    <lineage>
        <taxon>Eukaryota</taxon>
        <taxon>Viridiplantae</taxon>
        <taxon>Chlorophyta</taxon>
        <taxon>core chlorophytes</taxon>
        <taxon>Trebouxiophyceae</taxon>
        <taxon>Chlorellales</taxon>
        <taxon>Chlorellaceae</taxon>
        <taxon>Chlorella clade</taxon>
        <taxon>Chlorella</taxon>
    </lineage>
</organism>
<name>A0AAD5E0A5_9CHLO</name>
<keyword evidence="4 7" id="KW-0812">Transmembrane</keyword>
<dbReference type="Pfam" id="PF08627">
    <property type="entry name" value="CRT-like"/>
    <property type="match status" value="1"/>
</dbReference>
<evidence type="ECO:0000256" key="3">
    <source>
        <dbReference type="ARBA" id="ARBA00022448"/>
    </source>
</evidence>
<feature type="transmembrane region" description="Helical" evidence="7">
    <location>
        <begin position="434"/>
        <end position="455"/>
    </location>
</feature>
<gene>
    <name evidence="8" type="ORF">COHA_000850</name>
</gene>
<feature type="transmembrane region" description="Helical" evidence="7">
    <location>
        <begin position="12"/>
        <end position="30"/>
    </location>
</feature>
<keyword evidence="6 7" id="KW-0472">Membrane</keyword>
<dbReference type="InterPro" id="IPR013936">
    <property type="entry name" value="CRT-like"/>
</dbReference>
<feature type="transmembrane region" description="Helical" evidence="7">
    <location>
        <begin position="475"/>
        <end position="493"/>
    </location>
</feature>
<keyword evidence="3" id="KW-0813">Transport</keyword>
<dbReference type="AlphaFoldDB" id="A0AAD5E0A5"/>
<evidence type="ECO:0000256" key="7">
    <source>
        <dbReference type="SAM" id="Phobius"/>
    </source>
</evidence>
<evidence type="ECO:0000313" key="9">
    <source>
        <dbReference type="Proteomes" id="UP001205105"/>
    </source>
</evidence>
<dbReference type="PANTHER" id="PTHR31326">
    <property type="entry name" value="PROTEIN CLT2, CHLOROPLASTIC"/>
    <property type="match status" value="1"/>
</dbReference>
<feature type="transmembrane region" description="Helical" evidence="7">
    <location>
        <begin position="252"/>
        <end position="273"/>
    </location>
</feature>
<evidence type="ECO:0000256" key="6">
    <source>
        <dbReference type="ARBA" id="ARBA00023136"/>
    </source>
</evidence>
<sequence length="514" mass="53503">MLRVPLEHKATFATIGFVEAVASLLGFVGAAKLPGIVLPLLGQTILIWQVLLAAVVLKKKLGAAQLLGVSMVLAGVCLAAWPADPLMASPLAGVHPVYPAIYVFSMLLPAVDTVLKEKVFREARAKLGTDLPLWVMNSAASCLQALFVALLLPVTLSVRGMGLADLPDYAARGWACFRGLTPSCGSNCSGAPLLPLCYVALNLAFNVAALDLIRQAGNVAMSLIMSSVVPITIFCFTLPWPFLPPSPPLGKWFGLGTATLMMGLLLFNGPLLLPALVRRMQAWTEPTSNSAGALATGPNLDDDGPTLSGLRGKLLASAGVVGGLVVLAGGSLLLRNQISGFINHFIELVEAWGFLGYGAYILVYAGLEILALPAIPLTMTAGAIFGLVPGTCVVSIAATIASTVAFLIARYVARDRVQQYAKSHPKFADGLTSVDLGSYVLGSWLGMLPGTAAYVAAGTYGKELLEGGSISLEGAGWKAAVALGFSVLALGYVGRLASKAVAEYEAEEADKPNN</sequence>
<accession>A0AAD5E0A5</accession>
<feature type="transmembrane region" description="Helical" evidence="7">
    <location>
        <begin position="394"/>
        <end position="413"/>
    </location>
</feature>
<feature type="transmembrane region" description="Helical" evidence="7">
    <location>
        <begin position="193"/>
        <end position="213"/>
    </location>
</feature>
<evidence type="ECO:0000256" key="5">
    <source>
        <dbReference type="ARBA" id="ARBA00022989"/>
    </source>
</evidence>
<evidence type="ECO:0000256" key="2">
    <source>
        <dbReference type="ARBA" id="ARBA00006690"/>
    </source>
</evidence>
<keyword evidence="5 7" id="KW-1133">Transmembrane helix</keyword>
<dbReference type="GO" id="GO:0016020">
    <property type="term" value="C:membrane"/>
    <property type="evidence" value="ECO:0007669"/>
    <property type="project" value="UniProtKB-SubCell"/>
</dbReference>
<feature type="transmembrane region" description="Helical" evidence="7">
    <location>
        <begin position="135"/>
        <end position="156"/>
    </location>
</feature>
<feature type="transmembrane region" description="Helical" evidence="7">
    <location>
        <begin position="220"/>
        <end position="240"/>
    </location>
</feature>
<dbReference type="PANTHER" id="PTHR31326:SF1">
    <property type="entry name" value="PROTEIN CLT2, CHLOROPLASTIC"/>
    <property type="match status" value="1"/>
</dbReference>
<evidence type="ECO:0000313" key="8">
    <source>
        <dbReference type="EMBL" id="KAI7845559.1"/>
    </source>
</evidence>
<comment type="caution">
    <text evidence="8">The sequence shown here is derived from an EMBL/GenBank/DDBJ whole genome shotgun (WGS) entry which is preliminary data.</text>
</comment>
<keyword evidence="9" id="KW-1185">Reference proteome</keyword>
<dbReference type="EMBL" id="JADXDR010000015">
    <property type="protein sequence ID" value="KAI7845559.1"/>
    <property type="molecule type" value="Genomic_DNA"/>
</dbReference>
<protein>
    <submittedName>
        <fullName evidence="8">Uncharacterized protein</fullName>
    </submittedName>
</protein>
<proteinExistence type="inferred from homology"/>
<evidence type="ECO:0000256" key="4">
    <source>
        <dbReference type="ARBA" id="ARBA00022692"/>
    </source>
</evidence>
<comment type="similarity">
    <text evidence="2">Belongs to the CRT-like transporter family.</text>
</comment>
<comment type="subcellular location">
    <subcellularLocation>
        <location evidence="1">Membrane</location>
        <topology evidence="1">Multi-pass membrane protein</topology>
    </subcellularLocation>
</comment>
<dbReference type="Proteomes" id="UP001205105">
    <property type="component" value="Unassembled WGS sequence"/>
</dbReference>